<dbReference type="InterPro" id="IPR035595">
    <property type="entry name" value="UDP_glycos_trans_CS"/>
</dbReference>
<keyword evidence="3" id="KW-0328">Glycosyltransferase</keyword>
<evidence type="ECO:0000313" key="4">
    <source>
        <dbReference type="EnsemblPlants" id="OPUNC06G06660.1"/>
    </source>
</evidence>
<dbReference type="PROSITE" id="PS00375">
    <property type="entry name" value="UDPGT"/>
    <property type="match status" value="1"/>
</dbReference>
<dbReference type="FunFam" id="3.40.50.2000:FF:000060">
    <property type="entry name" value="Glycosyltransferase"/>
    <property type="match status" value="1"/>
</dbReference>
<dbReference type="EnsemblPlants" id="OPUNC06G06660.1">
    <property type="protein sequence ID" value="OPUNC06G06660.1"/>
    <property type="gene ID" value="OPUNC06G06660"/>
</dbReference>
<name>A0A0E0L979_ORYPU</name>
<dbReference type="eggNOG" id="KOG1192">
    <property type="taxonomic scope" value="Eukaryota"/>
</dbReference>
<dbReference type="Gramene" id="OPUNC06G06660.1">
    <property type="protein sequence ID" value="OPUNC06G06660.1"/>
    <property type="gene ID" value="OPUNC06G06660"/>
</dbReference>
<accession>A0A0E0L979</accession>
<dbReference type="STRING" id="4537.A0A0E0L979"/>
<dbReference type="GO" id="GO:0035251">
    <property type="term" value="F:UDP-glucosyltransferase activity"/>
    <property type="evidence" value="ECO:0007669"/>
    <property type="project" value="TreeGrafter"/>
</dbReference>
<comment type="similarity">
    <text evidence="1 3">Belongs to the UDP-glycosyltransferase family.</text>
</comment>
<dbReference type="OMA" id="RVCFFSM"/>
<reference evidence="4" key="1">
    <citation type="submission" date="2015-04" db="UniProtKB">
        <authorList>
            <consortium name="EnsemblPlants"/>
        </authorList>
    </citation>
    <scope>IDENTIFICATION</scope>
</reference>
<dbReference type="InterPro" id="IPR002213">
    <property type="entry name" value="UDP_glucos_trans"/>
</dbReference>
<evidence type="ECO:0000313" key="5">
    <source>
        <dbReference type="Proteomes" id="UP000026962"/>
    </source>
</evidence>
<dbReference type="CDD" id="cd03784">
    <property type="entry name" value="GT1_Gtf-like"/>
    <property type="match status" value="1"/>
</dbReference>
<reference evidence="4" key="2">
    <citation type="submission" date="2018-05" db="EMBL/GenBank/DDBJ databases">
        <title>OpunRS2 (Oryza punctata Reference Sequence Version 2).</title>
        <authorList>
            <person name="Zhang J."/>
            <person name="Kudrna D."/>
            <person name="Lee S."/>
            <person name="Talag J."/>
            <person name="Welchert J."/>
            <person name="Wing R.A."/>
        </authorList>
    </citation>
    <scope>NUCLEOTIDE SEQUENCE [LARGE SCALE GENOMIC DNA]</scope>
</reference>
<evidence type="ECO:0000256" key="1">
    <source>
        <dbReference type="ARBA" id="ARBA00009995"/>
    </source>
</evidence>
<dbReference type="Pfam" id="PF00201">
    <property type="entry name" value="UDPGT"/>
    <property type="match status" value="1"/>
</dbReference>
<keyword evidence="5" id="KW-1185">Reference proteome</keyword>
<organism evidence="4">
    <name type="scientific">Oryza punctata</name>
    <name type="common">Red rice</name>
    <dbReference type="NCBI Taxonomy" id="4537"/>
    <lineage>
        <taxon>Eukaryota</taxon>
        <taxon>Viridiplantae</taxon>
        <taxon>Streptophyta</taxon>
        <taxon>Embryophyta</taxon>
        <taxon>Tracheophyta</taxon>
        <taxon>Spermatophyta</taxon>
        <taxon>Magnoliopsida</taxon>
        <taxon>Liliopsida</taxon>
        <taxon>Poales</taxon>
        <taxon>Poaceae</taxon>
        <taxon>BOP clade</taxon>
        <taxon>Oryzoideae</taxon>
        <taxon>Oryzeae</taxon>
        <taxon>Oryzinae</taxon>
        <taxon>Oryza</taxon>
    </lineage>
</organism>
<sequence length="380" mass="41357">MVATHGAVASVVVTPSYAALVRRTVELASSGRRPGSPVIDVRVVELRLDLSAAGLADGSDNVDKIPPGLWINYFRALPLLREPIERHLRATGAPYPTCVVGDFCLPWTQELAAGLGVPRVCFFSMCAFCVLCQHNVDRYNSFDGVVGDGEAVVVPGLGDHKRFEVTKAQAPGFFPISDWGDYGDAVERELATADGILTNTFMEMEPEFVAGYAATMGKKVWTIGQVSLYHHHTMSLAARGKMAAIDSDDKEPNSVIYVSFGSIAHTDPKQLIELGLGLEASGHPFIWMVKNAEFYGNTAREFLHELEARVAGRGMVIKGWAPQVLILSHAAVGGFVTHCGWNSILEAVAAGLPVVTWPHFSDQFWNQKISDESMSQWANR</sequence>
<dbReference type="PANTHER" id="PTHR48047:SF229">
    <property type="entry name" value="UDP-GLYCOSYLTRANSFERASE 73C3-RELATED"/>
    <property type="match status" value="1"/>
</dbReference>
<dbReference type="Proteomes" id="UP000026962">
    <property type="component" value="Chromosome 6"/>
</dbReference>
<dbReference type="Gene3D" id="3.40.50.2000">
    <property type="entry name" value="Glycogen Phosphorylase B"/>
    <property type="match status" value="2"/>
</dbReference>
<dbReference type="HOGENOM" id="CLU_001724_2_2_1"/>
<dbReference type="AlphaFoldDB" id="A0A0E0L979"/>
<dbReference type="PANTHER" id="PTHR48047">
    <property type="entry name" value="GLYCOSYLTRANSFERASE"/>
    <property type="match status" value="1"/>
</dbReference>
<protein>
    <submittedName>
        <fullName evidence="4">Uncharacterized protein</fullName>
    </submittedName>
</protein>
<evidence type="ECO:0000256" key="2">
    <source>
        <dbReference type="ARBA" id="ARBA00022679"/>
    </source>
</evidence>
<keyword evidence="2 3" id="KW-0808">Transferase</keyword>
<evidence type="ECO:0000256" key="3">
    <source>
        <dbReference type="RuleBase" id="RU003718"/>
    </source>
</evidence>
<dbReference type="SUPFAM" id="SSF53756">
    <property type="entry name" value="UDP-Glycosyltransferase/glycogen phosphorylase"/>
    <property type="match status" value="1"/>
</dbReference>
<proteinExistence type="inferred from homology"/>